<dbReference type="InParanoid" id="G2XSC1"/>
<proteinExistence type="predicted"/>
<dbReference type="EMBL" id="FQ790260">
    <property type="protein sequence ID" value="CCD43558.1"/>
    <property type="molecule type" value="Genomic_DNA"/>
</dbReference>
<feature type="region of interest" description="Disordered" evidence="1">
    <location>
        <begin position="49"/>
        <end position="76"/>
    </location>
</feature>
<sequence length="89" mass="9389">MVSFLPQCLRKFDSARVLCRGAGSMHEDTFCAHGENGYIDSNAAVNMLPGPGQPEGLAANWSNDTDGKSQSDAGSSFKNMLGVSAMLYG</sequence>
<accession>G2XSC1</accession>
<protein>
    <submittedName>
        <fullName evidence="2">Uncharacterized protein</fullName>
    </submittedName>
</protein>
<dbReference type="AlphaFoldDB" id="G2XSC1"/>
<reference evidence="3" key="1">
    <citation type="journal article" date="2011" name="PLoS Genet.">
        <title>Genomic analysis of the necrotrophic fungal pathogens Sclerotinia sclerotiorum and Botrytis cinerea.</title>
        <authorList>
            <person name="Amselem J."/>
            <person name="Cuomo C.A."/>
            <person name="van Kan J.A."/>
            <person name="Viaud M."/>
            <person name="Benito E.P."/>
            <person name="Couloux A."/>
            <person name="Coutinho P.M."/>
            <person name="de Vries R.P."/>
            <person name="Dyer P.S."/>
            <person name="Fillinger S."/>
            <person name="Fournier E."/>
            <person name="Gout L."/>
            <person name="Hahn M."/>
            <person name="Kohn L."/>
            <person name="Lapalu N."/>
            <person name="Plummer K.M."/>
            <person name="Pradier J.M."/>
            <person name="Quevillon E."/>
            <person name="Sharon A."/>
            <person name="Simon A."/>
            <person name="ten Have A."/>
            <person name="Tudzynski B."/>
            <person name="Tudzynski P."/>
            <person name="Wincker P."/>
            <person name="Andrew M."/>
            <person name="Anthouard V."/>
            <person name="Beever R.E."/>
            <person name="Beffa R."/>
            <person name="Benoit I."/>
            <person name="Bouzid O."/>
            <person name="Brault B."/>
            <person name="Chen Z."/>
            <person name="Choquer M."/>
            <person name="Collemare J."/>
            <person name="Cotton P."/>
            <person name="Danchin E.G."/>
            <person name="Da Silva C."/>
            <person name="Gautier A."/>
            <person name="Giraud C."/>
            <person name="Giraud T."/>
            <person name="Gonzalez C."/>
            <person name="Grossetete S."/>
            <person name="Guldener U."/>
            <person name="Henrissat B."/>
            <person name="Howlett B.J."/>
            <person name="Kodira C."/>
            <person name="Kretschmer M."/>
            <person name="Lappartient A."/>
            <person name="Leroch M."/>
            <person name="Levis C."/>
            <person name="Mauceli E."/>
            <person name="Neuveglise C."/>
            <person name="Oeser B."/>
            <person name="Pearson M."/>
            <person name="Poulain J."/>
            <person name="Poussereau N."/>
            <person name="Quesneville H."/>
            <person name="Rascle C."/>
            <person name="Schumacher J."/>
            <person name="Segurens B."/>
            <person name="Sexton A."/>
            <person name="Silva E."/>
            <person name="Sirven C."/>
            <person name="Soanes D.M."/>
            <person name="Talbot N.J."/>
            <person name="Templeton M."/>
            <person name="Yandava C."/>
            <person name="Yarden O."/>
            <person name="Zeng Q."/>
            <person name="Rollins J.A."/>
            <person name="Lebrun M.H."/>
            <person name="Dickman M."/>
        </authorList>
    </citation>
    <scope>NUCLEOTIDE SEQUENCE [LARGE SCALE GENOMIC DNA]</scope>
    <source>
        <strain evidence="3">T4</strain>
    </source>
</reference>
<organism evidence="2 3">
    <name type="scientific">Botryotinia fuckeliana (strain T4)</name>
    <name type="common">Noble rot fungus</name>
    <name type="synonym">Botrytis cinerea</name>
    <dbReference type="NCBI Taxonomy" id="999810"/>
    <lineage>
        <taxon>Eukaryota</taxon>
        <taxon>Fungi</taxon>
        <taxon>Dikarya</taxon>
        <taxon>Ascomycota</taxon>
        <taxon>Pezizomycotina</taxon>
        <taxon>Leotiomycetes</taxon>
        <taxon>Helotiales</taxon>
        <taxon>Sclerotiniaceae</taxon>
        <taxon>Botrytis</taxon>
    </lineage>
</organism>
<name>G2XSC1_BOTF4</name>
<dbReference type="Proteomes" id="UP000008177">
    <property type="component" value="Unplaced contigs"/>
</dbReference>
<feature type="compositionally biased region" description="Polar residues" evidence="1">
    <location>
        <begin position="60"/>
        <end position="76"/>
    </location>
</feature>
<dbReference type="HOGENOM" id="CLU_164877_0_0_1"/>
<gene>
    <name evidence="2" type="ORF">BofuT4_P012340.1</name>
</gene>
<evidence type="ECO:0000313" key="3">
    <source>
        <dbReference type="Proteomes" id="UP000008177"/>
    </source>
</evidence>
<evidence type="ECO:0000256" key="1">
    <source>
        <dbReference type="SAM" id="MobiDB-lite"/>
    </source>
</evidence>
<evidence type="ECO:0000313" key="2">
    <source>
        <dbReference type="EMBL" id="CCD43558.1"/>
    </source>
</evidence>